<dbReference type="Proteomes" id="UP000288929">
    <property type="component" value="Chromosome"/>
</dbReference>
<gene>
    <name evidence="1" type="ORF">CPELA_03455</name>
</gene>
<keyword evidence="2" id="KW-1185">Reference proteome</keyword>
<name>A0A410W7P8_9CORY</name>
<organism evidence="1 2">
    <name type="scientific">Corynebacterium pelargi</name>
    <dbReference type="NCBI Taxonomy" id="1471400"/>
    <lineage>
        <taxon>Bacteria</taxon>
        <taxon>Bacillati</taxon>
        <taxon>Actinomycetota</taxon>
        <taxon>Actinomycetes</taxon>
        <taxon>Mycobacteriales</taxon>
        <taxon>Corynebacteriaceae</taxon>
        <taxon>Corynebacterium</taxon>
    </lineage>
</organism>
<accession>A0A410W7P8</accession>
<evidence type="ECO:0000313" key="1">
    <source>
        <dbReference type="EMBL" id="QAU51970.1"/>
    </source>
</evidence>
<sequence precursor="true">MGYTRTWKLLTALTVGFVAAGGAGVAMAQGGLSANLALSGTIFKVTIGDADGQDFSLFVDRETLGQEGNTEPVSRLRFGTVTASDLCVSAKLPDIPGVGNVSFKLESAGQNSVDGENLVVGARVLQGDLTLSNPQLGVDTSQRNPDAPPNSWGLVSDDIDVQARNIDATSVAANTLTVRNATVTVERGSDNVCGKQ</sequence>
<reference evidence="1 2" key="1">
    <citation type="submission" date="2019-01" db="EMBL/GenBank/DDBJ databases">
        <authorList>
            <person name="Ruckert C."/>
            <person name="Busche T."/>
            <person name="Kalinowski J."/>
        </authorList>
    </citation>
    <scope>NUCLEOTIDE SEQUENCE [LARGE SCALE GENOMIC DNA]</scope>
    <source>
        <strain evidence="1 2">136/3</strain>
    </source>
</reference>
<dbReference type="KEGG" id="cpeg:CPELA_03455"/>
<evidence type="ECO:0000313" key="2">
    <source>
        <dbReference type="Proteomes" id="UP000288929"/>
    </source>
</evidence>
<protein>
    <submittedName>
        <fullName evidence="1">Uncharacterized protein</fullName>
    </submittedName>
</protein>
<dbReference type="InterPro" id="IPR046198">
    <property type="entry name" value="DUF6230"/>
</dbReference>
<proteinExistence type="predicted"/>
<dbReference type="EMBL" id="CP035299">
    <property type="protein sequence ID" value="QAU51970.1"/>
    <property type="molecule type" value="Genomic_DNA"/>
</dbReference>
<dbReference type="AlphaFoldDB" id="A0A410W7P8"/>
<dbReference type="Pfam" id="PF19741">
    <property type="entry name" value="DUF6230"/>
    <property type="match status" value="1"/>
</dbReference>